<keyword evidence="4" id="KW-1185">Reference proteome</keyword>
<evidence type="ECO:0000259" key="2">
    <source>
        <dbReference type="Pfam" id="PF13439"/>
    </source>
</evidence>
<dbReference type="Pfam" id="PF00534">
    <property type="entry name" value="Glycos_transf_1"/>
    <property type="match status" value="1"/>
</dbReference>
<feature type="domain" description="Glycosyltransferase subfamily 4-like N-terminal" evidence="2">
    <location>
        <begin position="12"/>
        <end position="175"/>
    </location>
</feature>
<proteinExistence type="predicted"/>
<dbReference type="Gene3D" id="3.40.50.2000">
    <property type="entry name" value="Glycogen Phosphorylase B"/>
    <property type="match status" value="2"/>
</dbReference>
<dbReference type="RefSeq" id="WP_145890711.1">
    <property type="nucleotide sequence ID" value="NZ_CP032703.1"/>
</dbReference>
<dbReference type="KEGG" id="pdis:D8B20_17635"/>
<dbReference type="PANTHER" id="PTHR45947:SF3">
    <property type="entry name" value="SULFOQUINOVOSYL TRANSFERASE SQD2"/>
    <property type="match status" value="1"/>
</dbReference>
<name>A0A518XHW5_9GAMM</name>
<gene>
    <name evidence="3" type="ORF">D8B20_17635</name>
</gene>
<dbReference type="GO" id="GO:0016758">
    <property type="term" value="F:hexosyltransferase activity"/>
    <property type="evidence" value="ECO:0007669"/>
    <property type="project" value="TreeGrafter"/>
</dbReference>
<dbReference type="SUPFAM" id="SSF53756">
    <property type="entry name" value="UDP-Glycosyltransferase/glycogen phosphorylase"/>
    <property type="match status" value="1"/>
</dbReference>
<organism evidence="3 4">
    <name type="scientific">Candidatus Pantoea soli</name>
    <dbReference type="NCBI Taxonomy" id="3098669"/>
    <lineage>
        <taxon>Bacteria</taxon>
        <taxon>Pseudomonadati</taxon>
        <taxon>Pseudomonadota</taxon>
        <taxon>Gammaproteobacteria</taxon>
        <taxon>Enterobacterales</taxon>
        <taxon>Erwiniaceae</taxon>
        <taxon>Pantoea</taxon>
    </lineage>
</organism>
<protein>
    <submittedName>
        <fullName evidence="3">Glycosyltransferase</fullName>
    </submittedName>
</protein>
<sequence>MRVMHAAETIKGGVATVLDSLATYQQHSDQITALKLLVPQQHLSELSPGLLTQSVTFDRRSRGVVAFFHFARCFYREVRSFRPDVVHLHSTFAGLLGRIMLCLFFRQHAIRVIYCPHGFAFLIQASRLKQRLIIACERWLSRFTDRIICVGENEYQQALGAGLPARKLCLISNGVKIPEKANALSHNGLSTYTLLYVGRFDQQKGTDTLLQALQTLDSKQLDFRLHIIMVGSAINDTRRNTHITLRNITLEYTGWLSKTQIADYYRRANCLIIPSRWEGFAMVPLEAISYNLPVITSDIVAFREINQISRLFFHCGNSSSLASLLSGINHYDLDGIKSQLMAALREKYTDKHMNRKTVELYASALQGEK</sequence>
<evidence type="ECO:0000259" key="1">
    <source>
        <dbReference type="Pfam" id="PF00534"/>
    </source>
</evidence>
<dbReference type="InterPro" id="IPR001296">
    <property type="entry name" value="Glyco_trans_1"/>
</dbReference>
<dbReference type="OrthoDB" id="9777346at2"/>
<dbReference type="AlphaFoldDB" id="A0A518XHW5"/>
<dbReference type="InterPro" id="IPR050194">
    <property type="entry name" value="Glycosyltransferase_grp1"/>
</dbReference>
<dbReference type="PANTHER" id="PTHR45947">
    <property type="entry name" value="SULFOQUINOVOSYL TRANSFERASE SQD2"/>
    <property type="match status" value="1"/>
</dbReference>
<dbReference type="Proteomes" id="UP000319411">
    <property type="component" value="Plasmid unnamed1"/>
</dbReference>
<reference evidence="3 4" key="1">
    <citation type="submission" date="2018-10" db="EMBL/GenBank/DDBJ databases">
        <title>Genome Sequencing of Pantoea dispersa DSM 32899.</title>
        <authorList>
            <person name="Nawrath M."/>
            <person name="Ottenheim C."/>
            <person name="Wilm A."/>
            <person name="Zimmermann W."/>
            <person name="Wu J.C."/>
        </authorList>
    </citation>
    <scope>NUCLEOTIDE SEQUENCE [LARGE SCALE GENOMIC DNA]</scope>
    <source>
        <strain evidence="3 4">DSM 32899</strain>
        <plasmid evidence="3 4">unnamed1</plasmid>
    </source>
</reference>
<evidence type="ECO:0000313" key="4">
    <source>
        <dbReference type="Proteomes" id="UP000319411"/>
    </source>
</evidence>
<feature type="domain" description="Glycosyl transferase family 1" evidence="1">
    <location>
        <begin position="192"/>
        <end position="322"/>
    </location>
</feature>
<keyword evidence="3" id="KW-0614">Plasmid</keyword>
<geneLocation type="plasmid" evidence="3 4">
    <name>unnamed1</name>
</geneLocation>
<dbReference type="Pfam" id="PF13439">
    <property type="entry name" value="Glyco_transf_4"/>
    <property type="match status" value="1"/>
</dbReference>
<dbReference type="EMBL" id="CP032703">
    <property type="protein sequence ID" value="QDY43759.1"/>
    <property type="molecule type" value="Genomic_DNA"/>
</dbReference>
<evidence type="ECO:0000313" key="3">
    <source>
        <dbReference type="EMBL" id="QDY43759.1"/>
    </source>
</evidence>
<accession>A0A518XHW5</accession>
<dbReference type="InterPro" id="IPR028098">
    <property type="entry name" value="Glyco_trans_4-like_N"/>
</dbReference>